<gene>
    <name evidence="2" type="ORF">SAMN02745823_01216</name>
</gene>
<organism evidence="2 3">
    <name type="scientific">Sporobacter termitidis DSM 10068</name>
    <dbReference type="NCBI Taxonomy" id="1123282"/>
    <lineage>
        <taxon>Bacteria</taxon>
        <taxon>Bacillati</taxon>
        <taxon>Bacillota</taxon>
        <taxon>Clostridia</taxon>
        <taxon>Eubacteriales</taxon>
        <taxon>Oscillospiraceae</taxon>
        <taxon>Sporobacter</taxon>
    </lineage>
</organism>
<reference evidence="2 3" key="1">
    <citation type="submission" date="2016-11" db="EMBL/GenBank/DDBJ databases">
        <authorList>
            <person name="Jaros S."/>
            <person name="Januszkiewicz K."/>
            <person name="Wedrychowicz H."/>
        </authorList>
    </citation>
    <scope>NUCLEOTIDE SEQUENCE [LARGE SCALE GENOMIC DNA]</scope>
    <source>
        <strain evidence="2 3">DSM 10068</strain>
    </source>
</reference>
<protein>
    <submittedName>
        <fullName evidence="2">Uncharacterized protein</fullName>
    </submittedName>
</protein>
<evidence type="ECO:0000256" key="1">
    <source>
        <dbReference type="SAM" id="MobiDB-lite"/>
    </source>
</evidence>
<evidence type="ECO:0000313" key="2">
    <source>
        <dbReference type="EMBL" id="SHH85660.1"/>
    </source>
</evidence>
<feature type="region of interest" description="Disordered" evidence="1">
    <location>
        <begin position="46"/>
        <end position="70"/>
    </location>
</feature>
<proteinExistence type="predicted"/>
<dbReference type="AlphaFoldDB" id="A0A1M5WDX5"/>
<evidence type="ECO:0000313" key="3">
    <source>
        <dbReference type="Proteomes" id="UP000183995"/>
    </source>
</evidence>
<accession>A0A1M5WDX5</accession>
<keyword evidence="3" id="KW-1185">Reference proteome</keyword>
<dbReference type="EMBL" id="FQXV01000003">
    <property type="protein sequence ID" value="SHH85660.1"/>
    <property type="molecule type" value="Genomic_DNA"/>
</dbReference>
<dbReference type="Proteomes" id="UP000183995">
    <property type="component" value="Unassembled WGS sequence"/>
</dbReference>
<name>A0A1M5WDX5_9FIRM</name>
<sequence>MDINWSEVIKLYSYREILDLQSRSSMTEDEKLEKKNLEAMRYALSSKYKTTGREPTEPVVQENKTDSDAS</sequence>
<dbReference type="RefSeq" id="WP_207650761.1">
    <property type="nucleotide sequence ID" value="NZ_FQXV01000003.1"/>
</dbReference>